<dbReference type="Proteomes" id="UP001244563">
    <property type="component" value="Unassembled WGS sequence"/>
</dbReference>
<feature type="domain" description="NodB homology" evidence="2">
    <location>
        <begin position="56"/>
        <end position="195"/>
    </location>
</feature>
<dbReference type="InterPro" id="IPR011330">
    <property type="entry name" value="Glyco_hydro/deAcase_b/a-brl"/>
</dbReference>
<name>A0ABT9TN32_PAENI</name>
<dbReference type="InterPro" id="IPR002509">
    <property type="entry name" value="NODB_dom"/>
</dbReference>
<proteinExistence type="predicted"/>
<sequence>MQRSQYLVAPKQHGNQAMATESGPRWPTGKTCAFVLTVAFEAELAILAEAPDAADRAKSLSVGQYCGTRGVDRLLEELGRTQTRASWFIPASNLLRYPRQVEAVAAGGHETANMGWALENLSAMTLDEQIESVVKSQDSFESVLGVKPTGFRAGHGSYARGMPSALVEAGFSWSSSWHGDDIPTFTQRKQVLLWN</sequence>
<organism evidence="3 4">
    <name type="scientific">Paenarthrobacter nicotinovorans</name>
    <name type="common">Arthrobacter nicotinovorans</name>
    <dbReference type="NCBI Taxonomy" id="29320"/>
    <lineage>
        <taxon>Bacteria</taxon>
        <taxon>Bacillati</taxon>
        <taxon>Actinomycetota</taxon>
        <taxon>Actinomycetes</taxon>
        <taxon>Micrococcales</taxon>
        <taxon>Micrococcaceae</taxon>
        <taxon>Paenarthrobacter</taxon>
    </lineage>
</organism>
<dbReference type="PANTHER" id="PTHR47561:SF1">
    <property type="entry name" value="POLYSACCHARIDE DEACETYLASE FAMILY PROTEIN (AFU_ORTHOLOGUE AFUA_6G05030)"/>
    <property type="match status" value="1"/>
</dbReference>
<evidence type="ECO:0000259" key="2">
    <source>
        <dbReference type="PROSITE" id="PS51677"/>
    </source>
</evidence>
<evidence type="ECO:0000313" key="3">
    <source>
        <dbReference type="EMBL" id="MDQ0103056.1"/>
    </source>
</evidence>
<keyword evidence="4" id="KW-1185">Reference proteome</keyword>
<protein>
    <submittedName>
        <fullName evidence="3">Peptidoglycan/xylan/chitin deacetylase (PgdA/CDA1 family)</fullName>
    </submittedName>
</protein>
<comment type="caution">
    <text evidence="3">The sequence shown here is derived from an EMBL/GenBank/DDBJ whole genome shotgun (WGS) entry which is preliminary data.</text>
</comment>
<dbReference type="Pfam" id="PF01522">
    <property type="entry name" value="Polysacc_deac_1"/>
    <property type="match status" value="1"/>
</dbReference>
<feature type="region of interest" description="Disordered" evidence="1">
    <location>
        <begin position="1"/>
        <end position="24"/>
    </location>
</feature>
<reference evidence="3 4" key="1">
    <citation type="submission" date="2023-07" db="EMBL/GenBank/DDBJ databases">
        <title>Sorghum-associated microbial communities from plants grown in Nebraska, USA.</title>
        <authorList>
            <person name="Schachtman D."/>
        </authorList>
    </citation>
    <scope>NUCLEOTIDE SEQUENCE [LARGE SCALE GENOMIC DNA]</scope>
    <source>
        <strain evidence="3 4">CC523</strain>
    </source>
</reference>
<dbReference type="RefSeq" id="WP_156524798.1">
    <property type="nucleotide sequence ID" value="NZ_BDDW01000011.1"/>
</dbReference>
<dbReference type="Gene3D" id="3.20.20.370">
    <property type="entry name" value="Glycoside hydrolase/deacetylase"/>
    <property type="match status" value="1"/>
</dbReference>
<dbReference type="PROSITE" id="PS51677">
    <property type="entry name" value="NODB"/>
    <property type="match status" value="1"/>
</dbReference>
<dbReference type="SUPFAM" id="SSF88713">
    <property type="entry name" value="Glycoside hydrolase/deacetylase"/>
    <property type="match status" value="1"/>
</dbReference>
<gene>
    <name evidence="3" type="ORF">J2T10_002713</name>
</gene>
<evidence type="ECO:0000313" key="4">
    <source>
        <dbReference type="Proteomes" id="UP001244563"/>
    </source>
</evidence>
<dbReference type="PANTHER" id="PTHR47561">
    <property type="entry name" value="POLYSACCHARIDE DEACETYLASE FAMILY PROTEIN (AFU_ORTHOLOGUE AFUA_6G05030)"/>
    <property type="match status" value="1"/>
</dbReference>
<dbReference type="EMBL" id="JAUSSW010000007">
    <property type="protein sequence ID" value="MDQ0103056.1"/>
    <property type="molecule type" value="Genomic_DNA"/>
</dbReference>
<evidence type="ECO:0000256" key="1">
    <source>
        <dbReference type="SAM" id="MobiDB-lite"/>
    </source>
</evidence>
<accession>A0ABT9TN32</accession>